<dbReference type="InterPro" id="IPR003660">
    <property type="entry name" value="HAMP_dom"/>
</dbReference>
<dbReference type="RefSeq" id="WP_158585114.1">
    <property type="nucleotide sequence ID" value="NZ_MCIA01000035.1"/>
</dbReference>
<sequence length="690" mass="75223">MKRKIGIRSIGIKMLLGILPVVVLALGLLAKISESTSRDLITQQSNSTMQSELKANVNSINDYLNVVETTAMNISQVVGSSYQTTQLDTYGAAISKIIESNDLILGSGIWFEPNTFDAQQKYMGPYWHKVGDKTELTYEYNNASYDYFNQEYYKLAKSGIKKAVITDPYFDPTLNITMASCTAPIYDSNGKFIGAVTVDMQLSDINELIQSIKVGKNGTAMLTSSSGIYLCGTDQEKITKGVNISQDENGSLAAAGTSMLSSEKGKVNYTDGSETYNLYYDKVPDIGWIIMIKMPQSELEEPIVALNAKLMQVSVIAIICCILAVLFQVAVIASGLNKVKRFAGSLAEGDFTIKPLKSRSKDELGQMSSSLNNMFTNNKAVIEQISEQAGGITDASVRLNSVSGDLQQQFSEVKVYMGDVDKAMMSSSAATEELNASMSEVNTSVNVLAGETGKSSKMAGEIMERAREIEKNSRVAYESAADISKQREQDLLMAVEHAKVVDKIGDMARVISNTASQINLLSLNASIEAVRAGEQGRGFAVVAREIGRLAKDTSEIVKEIEGTITEVQKAFGMMMNGSESMLKFLKETVTPDYNNFVDVGQQYGRDAVSIEEISNEIAEMADNISQVMQEVRDAIQNVSESVQTTAGNSSMVLSTIEKAYDVVTDMSKMSQKQERIAEELNTVVSGFKLK</sequence>
<evidence type="ECO:0000256" key="4">
    <source>
        <dbReference type="SAM" id="Coils"/>
    </source>
</evidence>
<accession>A0A419SSB4</accession>
<gene>
    <name evidence="8" type="ORF">BET01_11255</name>
</gene>
<keyword evidence="5" id="KW-0472">Membrane</keyword>
<dbReference type="CDD" id="cd12912">
    <property type="entry name" value="PDC2_MCP_like"/>
    <property type="match status" value="1"/>
</dbReference>
<organism evidence="8 9">
    <name type="scientific">Lacrimispora algidixylanolytica</name>
    <dbReference type="NCBI Taxonomy" id="94868"/>
    <lineage>
        <taxon>Bacteria</taxon>
        <taxon>Bacillati</taxon>
        <taxon>Bacillota</taxon>
        <taxon>Clostridia</taxon>
        <taxon>Lachnospirales</taxon>
        <taxon>Lachnospiraceae</taxon>
        <taxon>Lacrimispora</taxon>
    </lineage>
</organism>
<feature type="transmembrane region" description="Helical" evidence="5">
    <location>
        <begin position="310"/>
        <end position="333"/>
    </location>
</feature>
<dbReference type="EMBL" id="MCIA01000035">
    <property type="protein sequence ID" value="RKD28116.1"/>
    <property type="molecule type" value="Genomic_DNA"/>
</dbReference>
<dbReference type="SMART" id="SM00283">
    <property type="entry name" value="MA"/>
    <property type="match status" value="1"/>
</dbReference>
<dbReference type="InterPro" id="IPR004089">
    <property type="entry name" value="MCPsignal_dom"/>
</dbReference>
<dbReference type="Gene3D" id="1.10.287.950">
    <property type="entry name" value="Methyl-accepting chemotaxis protein"/>
    <property type="match status" value="1"/>
</dbReference>
<evidence type="ECO:0000256" key="1">
    <source>
        <dbReference type="ARBA" id="ARBA00023224"/>
    </source>
</evidence>
<keyword evidence="9" id="KW-1185">Reference proteome</keyword>
<evidence type="ECO:0000259" key="6">
    <source>
        <dbReference type="PROSITE" id="PS50111"/>
    </source>
</evidence>
<name>A0A419SSB4_9FIRM</name>
<dbReference type="SUPFAM" id="SSF103190">
    <property type="entry name" value="Sensory domain-like"/>
    <property type="match status" value="1"/>
</dbReference>
<dbReference type="PROSITE" id="PS50111">
    <property type="entry name" value="CHEMOTAXIS_TRANSDUC_2"/>
    <property type="match status" value="1"/>
</dbReference>
<dbReference type="GO" id="GO:0007165">
    <property type="term" value="P:signal transduction"/>
    <property type="evidence" value="ECO:0007669"/>
    <property type="project" value="UniProtKB-KW"/>
</dbReference>
<feature type="domain" description="Methyl-accepting transducer" evidence="6">
    <location>
        <begin position="402"/>
        <end position="646"/>
    </location>
</feature>
<dbReference type="PANTHER" id="PTHR32089">
    <property type="entry name" value="METHYL-ACCEPTING CHEMOTAXIS PROTEIN MCPB"/>
    <property type="match status" value="1"/>
</dbReference>
<evidence type="ECO:0000256" key="2">
    <source>
        <dbReference type="ARBA" id="ARBA00029447"/>
    </source>
</evidence>
<comment type="similarity">
    <text evidence="2">Belongs to the methyl-accepting chemotaxis (MCP) protein family.</text>
</comment>
<proteinExistence type="inferred from homology"/>
<feature type="domain" description="HAMP" evidence="7">
    <location>
        <begin position="330"/>
        <end position="383"/>
    </location>
</feature>
<comment type="caution">
    <text evidence="8">The sequence shown here is derived from an EMBL/GenBank/DDBJ whole genome shotgun (WGS) entry which is preliminary data.</text>
</comment>
<dbReference type="PROSITE" id="PS50885">
    <property type="entry name" value="HAMP"/>
    <property type="match status" value="1"/>
</dbReference>
<evidence type="ECO:0000313" key="9">
    <source>
        <dbReference type="Proteomes" id="UP000284277"/>
    </source>
</evidence>
<evidence type="ECO:0008006" key="10">
    <source>
        <dbReference type="Google" id="ProtNLM"/>
    </source>
</evidence>
<dbReference type="AlphaFoldDB" id="A0A419SSB4"/>
<dbReference type="Pfam" id="PF00672">
    <property type="entry name" value="HAMP"/>
    <property type="match status" value="1"/>
</dbReference>
<evidence type="ECO:0000313" key="8">
    <source>
        <dbReference type="EMBL" id="RKD28116.1"/>
    </source>
</evidence>
<dbReference type="Pfam" id="PF22673">
    <property type="entry name" value="MCP-like_PDC_1"/>
    <property type="match status" value="1"/>
</dbReference>
<keyword evidence="5" id="KW-1133">Transmembrane helix</keyword>
<keyword evidence="4" id="KW-0175">Coiled coil</keyword>
<evidence type="ECO:0000259" key="7">
    <source>
        <dbReference type="PROSITE" id="PS50885"/>
    </source>
</evidence>
<dbReference type="CDD" id="cd12913">
    <property type="entry name" value="PDC1_MCP_like"/>
    <property type="match status" value="1"/>
</dbReference>
<dbReference type="GO" id="GO:0016020">
    <property type="term" value="C:membrane"/>
    <property type="evidence" value="ECO:0007669"/>
    <property type="project" value="InterPro"/>
</dbReference>
<keyword evidence="5" id="KW-0812">Transmembrane</keyword>
<dbReference type="InterPro" id="IPR029151">
    <property type="entry name" value="Sensor-like_sf"/>
</dbReference>
<dbReference type="Pfam" id="PF00015">
    <property type="entry name" value="MCPsignal"/>
    <property type="match status" value="1"/>
</dbReference>
<feature type="coiled-coil region" evidence="4">
    <location>
        <begin position="610"/>
        <end position="637"/>
    </location>
</feature>
<evidence type="ECO:0000256" key="5">
    <source>
        <dbReference type="SAM" id="Phobius"/>
    </source>
</evidence>
<dbReference type="CDD" id="cd06225">
    <property type="entry name" value="HAMP"/>
    <property type="match status" value="1"/>
</dbReference>
<reference evidence="8 9" key="1">
    <citation type="submission" date="2016-08" db="EMBL/GenBank/DDBJ databases">
        <title>A new outlook on sporulation: Clostridium algidixylanolyticum.</title>
        <authorList>
            <person name="Poppleton D.I."/>
            <person name="Gribaldo S."/>
        </authorList>
    </citation>
    <scope>NUCLEOTIDE SEQUENCE [LARGE SCALE GENOMIC DNA]</scope>
    <source>
        <strain evidence="8 9">SPL73</strain>
    </source>
</reference>
<keyword evidence="1 3" id="KW-0807">Transducer</keyword>
<dbReference type="PANTHER" id="PTHR32089:SF112">
    <property type="entry name" value="LYSOZYME-LIKE PROTEIN-RELATED"/>
    <property type="match status" value="1"/>
</dbReference>
<evidence type="ECO:0000256" key="3">
    <source>
        <dbReference type="PROSITE-ProRule" id="PRU00284"/>
    </source>
</evidence>
<dbReference type="Gene3D" id="3.30.450.20">
    <property type="entry name" value="PAS domain"/>
    <property type="match status" value="2"/>
</dbReference>
<dbReference type="SUPFAM" id="SSF58104">
    <property type="entry name" value="Methyl-accepting chemotaxis protein (MCP) signaling domain"/>
    <property type="match status" value="1"/>
</dbReference>
<dbReference type="Proteomes" id="UP000284277">
    <property type="component" value="Unassembled WGS sequence"/>
</dbReference>
<dbReference type="OrthoDB" id="9760371at2"/>
<protein>
    <recommendedName>
        <fullName evidence="10">Chemotaxis protein</fullName>
    </recommendedName>
</protein>